<dbReference type="Proteomes" id="UP000265520">
    <property type="component" value="Unassembled WGS sequence"/>
</dbReference>
<protein>
    <submittedName>
        <fullName evidence="1">Uncharacterized protein</fullName>
    </submittedName>
</protein>
<evidence type="ECO:0000313" key="1">
    <source>
        <dbReference type="EMBL" id="MCI42248.1"/>
    </source>
</evidence>
<name>A0A392S051_9FABA</name>
<proteinExistence type="predicted"/>
<dbReference type="EMBL" id="LXQA010302166">
    <property type="protein sequence ID" value="MCI42248.1"/>
    <property type="molecule type" value="Genomic_DNA"/>
</dbReference>
<dbReference type="AlphaFoldDB" id="A0A392S051"/>
<feature type="non-terminal residue" evidence="1">
    <location>
        <position position="1"/>
    </location>
</feature>
<comment type="caution">
    <text evidence="1">The sequence shown here is derived from an EMBL/GenBank/DDBJ whole genome shotgun (WGS) entry which is preliminary data.</text>
</comment>
<organism evidence="1 2">
    <name type="scientific">Trifolium medium</name>
    <dbReference type="NCBI Taxonomy" id="97028"/>
    <lineage>
        <taxon>Eukaryota</taxon>
        <taxon>Viridiplantae</taxon>
        <taxon>Streptophyta</taxon>
        <taxon>Embryophyta</taxon>
        <taxon>Tracheophyta</taxon>
        <taxon>Spermatophyta</taxon>
        <taxon>Magnoliopsida</taxon>
        <taxon>eudicotyledons</taxon>
        <taxon>Gunneridae</taxon>
        <taxon>Pentapetalae</taxon>
        <taxon>rosids</taxon>
        <taxon>fabids</taxon>
        <taxon>Fabales</taxon>
        <taxon>Fabaceae</taxon>
        <taxon>Papilionoideae</taxon>
        <taxon>50 kb inversion clade</taxon>
        <taxon>NPAAA clade</taxon>
        <taxon>Hologalegina</taxon>
        <taxon>IRL clade</taxon>
        <taxon>Trifolieae</taxon>
        <taxon>Trifolium</taxon>
    </lineage>
</organism>
<reference evidence="1 2" key="1">
    <citation type="journal article" date="2018" name="Front. Plant Sci.">
        <title>Red Clover (Trifolium pratense) and Zigzag Clover (T. medium) - A Picture of Genomic Similarities and Differences.</title>
        <authorList>
            <person name="Dluhosova J."/>
            <person name="Istvanek J."/>
            <person name="Nedelnik J."/>
            <person name="Repkova J."/>
        </authorList>
    </citation>
    <scope>NUCLEOTIDE SEQUENCE [LARGE SCALE GENOMIC DNA]</scope>
    <source>
        <strain evidence="2">cv. 10/8</strain>
        <tissue evidence="1">Leaf</tissue>
    </source>
</reference>
<evidence type="ECO:0000313" key="2">
    <source>
        <dbReference type="Proteomes" id="UP000265520"/>
    </source>
</evidence>
<sequence length="22" mass="2547">IASQQKLDHFRDLNSWISEATS</sequence>
<keyword evidence="2" id="KW-1185">Reference proteome</keyword>
<accession>A0A392S051</accession>